<sequence length="189" mass="19330">MTQQITAQLLKGGLTVDASGNISATKLIGNLQGNVTGDLTGNATTATTADSADTLNQQTSINLSGTYSTRKFLMADTYVLTDNVTVDNTLLLGKLNDDGNDIVIEGNYTFTTTGAGKVEAGYIFSGDSSDVDGMTGTLGSGITLGNGAVIDNDVNIPAASITGTLGSGVTFPTGHVIQTVSKRYPDIPN</sequence>
<organism evidence="1">
    <name type="scientific">marine metagenome</name>
    <dbReference type="NCBI Taxonomy" id="408172"/>
    <lineage>
        <taxon>unclassified sequences</taxon>
        <taxon>metagenomes</taxon>
        <taxon>ecological metagenomes</taxon>
    </lineage>
</organism>
<dbReference type="EMBL" id="UINC01121350">
    <property type="protein sequence ID" value="SVC96452.1"/>
    <property type="molecule type" value="Genomic_DNA"/>
</dbReference>
<proteinExistence type="predicted"/>
<gene>
    <name evidence="1" type="ORF">METZ01_LOCUS349306</name>
</gene>
<evidence type="ECO:0000313" key="1">
    <source>
        <dbReference type="EMBL" id="SVC96452.1"/>
    </source>
</evidence>
<dbReference type="AlphaFoldDB" id="A0A382RGW1"/>
<protein>
    <submittedName>
        <fullName evidence="1">Uncharacterized protein</fullName>
    </submittedName>
</protein>
<feature type="non-terminal residue" evidence="1">
    <location>
        <position position="189"/>
    </location>
</feature>
<accession>A0A382RGW1</accession>
<name>A0A382RGW1_9ZZZZ</name>
<reference evidence="1" key="1">
    <citation type="submission" date="2018-05" db="EMBL/GenBank/DDBJ databases">
        <authorList>
            <person name="Lanie J.A."/>
            <person name="Ng W.-L."/>
            <person name="Kazmierczak K.M."/>
            <person name="Andrzejewski T.M."/>
            <person name="Davidsen T.M."/>
            <person name="Wayne K.J."/>
            <person name="Tettelin H."/>
            <person name="Glass J.I."/>
            <person name="Rusch D."/>
            <person name="Podicherti R."/>
            <person name="Tsui H.-C.T."/>
            <person name="Winkler M.E."/>
        </authorList>
    </citation>
    <scope>NUCLEOTIDE SEQUENCE</scope>
</reference>